<dbReference type="RefSeq" id="WP_323986013.1">
    <property type="nucleotide sequence ID" value="NZ_CP139639.1"/>
</dbReference>
<reference evidence="1 2" key="1">
    <citation type="submission" date="2023-12" db="EMBL/GenBank/DDBJ databases">
        <title>First complete genome sequence of Pseudomonas canadensis strain Pcan-CK-23 isolated from homogenized tissues of Zophobas morio larvae.</title>
        <authorList>
            <person name="Kundlacz C."/>
            <person name="Aldeia C."/>
            <person name="Eddoubaji Y."/>
            <person name="Campos-Madueno E.I."/>
            <person name="Endimiani A."/>
        </authorList>
    </citation>
    <scope>NUCLEOTIDE SEQUENCE [LARGE SCALE GENOMIC DNA]</scope>
    <source>
        <strain evidence="1 2">Pcan-CK-23</strain>
    </source>
</reference>
<organism evidence="1 2">
    <name type="scientific">Pseudomonas canadensis</name>
    <dbReference type="NCBI Taxonomy" id="915099"/>
    <lineage>
        <taxon>Bacteria</taxon>
        <taxon>Pseudomonadati</taxon>
        <taxon>Pseudomonadota</taxon>
        <taxon>Gammaproteobacteria</taxon>
        <taxon>Pseudomonadales</taxon>
        <taxon>Pseudomonadaceae</taxon>
        <taxon>Pseudomonas</taxon>
    </lineage>
</organism>
<proteinExistence type="predicted"/>
<dbReference type="Proteomes" id="UP001322392">
    <property type="component" value="Chromosome"/>
</dbReference>
<dbReference type="EMBL" id="CP139639">
    <property type="protein sequence ID" value="WRI22165.1"/>
    <property type="molecule type" value="Genomic_DNA"/>
</dbReference>
<name>A0ABZ1A369_9PSED</name>
<accession>A0ABZ1A369</accession>
<evidence type="ECO:0000313" key="2">
    <source>
        <dbReference type="Proteomes" id="UP001322392"/>
    </source>
</evidence>
<gene>
    <name evidence="1" type="ORF">SPL95_16210</name>
</gene>
<protein>
    <recommendedName>
        <fullName evidence="3">Ig-like domain-containing protein</fullName>
    </recommendedName>
</protein>
<evidence type="ECO:0000313" key="1">
    <source>
        <dbReference type="EMBL" id="WRI22165.1"/>
    </source>
</evidence>
<sequence length="1295" mass="141767">MSDESLDKLPVLYTTRIADLEPPPYNDNTVRPVVDPPADVGVGIRSLENRFLITFERWTGASIGDIFEFYMGDRRVPKAWGEILPGQIGQSRFQLSVLRENVPFGRPGEQGSVFPCYGLVRRIGSTTESTSQEQTFFIKATRPGGVDQDPGEPNHSRLRLHLPADLSGPDAVLDLDRARNGVLITIEHYPDAFKGDTVELYWNGHLVTLVLSEDQALGLAPIEVFVPPEIILLPGGSGQVIIRFRVYDVVLNFSGDVQQWSEAVRLESDLDPNQLDTPFFLVDGNPTVSVNFDTQSEALFQVGVTVPRRLPPNNTATPAGTQIIVTLRGLLDDNSAPPFEVQLPPVTATVGLTRFITVENSVIKRLIKGSLQITYRLEFPLGTVIGSSRRTTVEISGTSSTMPAVDIEEDEGGLIDPTVPYLKINFPEYTPHNANYPVTLRMEADQTGGGVVFYEQTQQAGAPPPPTRYRIVTAANFARFIGLGPVNVFYRVNDGVNTVLDAGVLTVRESDHRIVEIGARIADLPAPLIDGVDDNDNLDPKDVIFQVEATLPYTRFMPGDTVIWRWTGSGVGGSTGGEIDVVVAGQISFSVERQFVDLNNNGTIRFGYTLIRGLDTLRSEVLEVTVGKALGVLPRPEVLEASRHPDELRPESATVKATIEVSFPTMSPEDRILAVWSGLPDIGTHEETQFGNTFKTVHFDVHSDVIGASILPEGRVITVQYFVLRGTRKIPSPILLLQLLPLTTLPIPTIEGQDNPILNIARLNGLERTLINKWEFSHPDQLMWMEYEGEYDDGERFYEATYTANLVTNDGAMQGIMPPTPVDKLRKLKNDSFLKIRFWVSFDRSSDRSHATLFRVREYVVQAVPGVLPHPFIGGASGVGPEVTVDPLPIEHNTTVTVRYDGMRSTDKITLSWFFHDCTEEHRTLDGQDGGTVVFNLTSAAFLNYSVNSTVQLKYSVLRAGSDEPVPSEVQTVTVNAIPLDNMPEVKINGLENGETLDLDDFEGAALAALLKWPLSARDQRLLITCTSPDVEDLPVYDGFINATEASNGVKDKAVLRSWLEGLTDDSQITVTARIIFARGGDLDSAVPCPDVIYTVNVPTFIEPDITSLSTTYTVVNRNSYTTWTTLSVTIKSHPNLEVELFDGEASLGKKTADALGRSTFTVTGLSRTSHSLTAKGLYGRHPVSLPFAFTVLPPLSAPGITSVTRDSDGAYIPPGGSTPVWRGVTFRGYCAAFPAVRYFALSSPRGGYAGLIIPANAASWSARATATTAGYDAYSMKESSEPPGQSNTWPINWV</sequence>
<keyword evidence="2" id="KW-1185">Reference proteome</keyword>
<evidence type="ECO:0008006" key="3">
    <source>
        <dbReference type="Google" id="ProtNLM"/>
    </source>
</evidence>